<dbReference type="RefSeq" id="WP_153926246.1">
    <property type="nucleotide sequence ID" value="NZ_JACRWE010000003.1"/>
</dbReference>
<accession>A0ABR7JP61</accession>
<sequence>MKNKNINTKTEELILDKYDDQFHQIKDALDIEESTDSETTNIVGFRVVNSNNPYPEGRRIEDRND</sequence>
<reference evidence="1 2" key="1">
    <citation type="submission" date="2020-08" db="EMBL/GenBank/DDBJ databases">
        <authorList>
            <person name="Liu C."/>
            <person name="Sun Q."/>
        </authorList>
    </citation>
    <scope>NUCLEOTIDE SEQUENCE [LARGE SCALE GENOMIC DNA]</scope>
    <source>
        <strain evidence="1 2">NSJ-18</strain>
    </source>
</reference>
<name>A0ABR7JP61_9FIRM</name>
<gene>
    <name evidence="1" type="ORF">H8923_08030</name>
</gene>
<protein>
    <submittedName>
        <fullName evidence="1">Uncharacterized protein</fullName>
    </submittedName>
</protein>
<organism evidence="1 2">
    <name type="scientific">Romboutsia faecis</name>
    <dbReference type="NCBI Taxonomy" id="2764597"/>
    <lineage>
        <taxon>Bacteria</taxon>
        <taxon>Bacillati</taxon>
        <taxon>Bacillota</taxon>
        <taxon>Clostridia</taxon>
        <taxon>Peptostreptococcales</taxon>
        <taxon>Peptostreptococcaceae</taxon>
        <taxon>Romboutsia</taxon>
    </lineage>
</organism>
<evidence type="ECO:0000313" key="2">
    <source>
        <dbReference type="Proteomes" id="UP000609849"/>
    </source>
</evidence>
<evidence type="ECO:0000313" key="1">
    <source>
        <dbReference type="EMBL" id="MBC5996706.1"/>
    </source>
</evidence>
<keyword evidence="2" id="KW-1185">Reference proteome</keyword>
<proteinExistence type="predicted"/>
<dbReference type="Proteomes" id="UP000609849">
    <property type="component" value="Unassembled WGS sequence"/>
</dbReference>
<comment type="caution">
    <text evidence="1">The sequence shown here is derived from an EMBL/GenBank/DDBJ whole genome shotgun (WGS) entry which is preliminary data.</text>
</comment>
<dbReference type="EMBL" id="JACRWE010000003">
    <property type="protein sequence ID" value="MBC5996706.1"/>
    <property type="molecule type" value="Genomic_DNA"/>
</dbReference>